<reference evidence="2" key="1">
    <citation type="submission" date="2022-11" db="EMBL/GenBank/DDBJ databases">
        <authorList>
            <person name="Petersen C."/>
        </authorList>
    </citation>
    <scope>NUCLEOTIDE SEQUENCE</scope>
    <source>
        <strain evidence="2">IBT 23319</strain>
    </source>
</reference>
<dbReference type="GeneID" id="81382741"/>
<comment type="caution">
    <text evidence="2">The sequence shown here is derived from an EMBL/GenBank/DDBJ whole genome shotgun (WGS) entry which is preliminary data.</text>
</comment>
<feature type="region of interest" description="Disordered" evidence="1">
    <location>
        <begin position="284"/>
        <end position="306"/>
    </location>
</feature>
<dbReference type="EMBL" id="JAPQKT010000003">
    <property type="protein sequence ID" value="KAJ5235486.1"/>
    <property type="molecule type" value="Genomic_DNA"/>
</dbReference>
<evidence type="ECO:0000313" key="3">
    <source>
        <dbReference type="Proteomes" id="UP001147733"/>
    </source>
</evidence>
<dbReference type="RefSeq" id="XP_056502986.1">
    <property type="nucleotide sequence ID" value="XM_056643574.1"/>
</dbReference>
<feature type="compositionally biased region" description="Polar residues" evidence="1">
    <location>
        <begin position="690"/>
        <end position="707"/>
    </location>
</feature>
<feature type="compositionally biased region" description="Polar residues" evidence="1">
    <location>
        <begin position="717"/>
        <end position="733"/>
    </location>
</feature>
<organism evidence="2 3">
    <name type="scientific">Penicillium citrinum</name>
    <dbReference type="NCBI Taxonomy" id="5077"/>
    <lineage>
        <taxon>Eukaryota</taxon>
        <taxon>Fungi</taxon>
        <taxon>Dikarya</taxon>
        <taxon>Ascomycota</taxon>
        <taxon>Pezizomycotina</taxon>
        <taxon>Eurotiomycetes</taxon>
        <taxon>Eurotiomycetidae</taxon>
        <taxon>Eurotiales</taxon>
        <taxon>Aspergillaceae</taxon>
        <taxon>Penicillium</taxon>
    </lineage>
</organism>
<protein>
    <submittedName>
        <fullName evidence="2">Uncharacterized protein</fullName>
    </submittedName>
</protein>
<feature type="compositionally biased region" description="Polar residues" evidence="1">
    <location>
        <begin position="289"/>
        <end position="306"/>
    </location>
</feature>
<dbReference type="AlphaFoldDB" id="A0A9W9P4U6"/>
<feature type="compositionally biased region" description="Low complexity" evidence="1">
    <location>
        <begin position="744"/>
        <end position="769"/>
    </location>
</feature>
<dbReference type="OrthoDB" id="3438382at2759"/>
<evidence type="ECO:0000313" key="2">
    <source>
        <dbReference type="EMBL" id="KAJ5235486.1"/>
    </source>
</evidence>
<feature type="compositionally biased region" description="Low complexity" evidence="1">
    <location>
        <begin position="33"/>
        <end position="76"/>
    </location>
</feature>
<feature type="region of interest" description="Disordered" evidence="1">
    <location>
        <begin position="640"/>
        <end position="790"/>
    </location>
</feature>
<keyword evidence="3" id="KW-1185">Reference proteome</keyword>
<feature type="compositionally biased region" description="Polar residues" evidence="1">
    <location>
        <begin position="660"/>
        <end position="682"/>
    </location>
</feature>
<name>A0A9W9P4U6_PENCI</name>
<proteinExistence type="predicted"/>
<feature type="compositionally biased region" description="Polar residues" evidence="1">
    <location>
        <begin position="13"/>
        <end position="25"/>
    </location>
</feature>
<sequence>MHDIEVNNPPGQPTRSNHRTPQPASSDPRLNRSRSSVSTSSLSHIQTSNPSSPITRTTSTPTSQIPQRQTQQPPTSVLKAQPEFAQKQNGFEMSDLVPKLLELVDSRISRMLQLQQKQSFEKEESYNRRDLERAKQANAFPATVESLQAESTANQSKLSKINYELTRQQEHSIELTKELGNMLHQMMQNMQKLGAPVKPATVDIIGASGVVQNITTLEDDVRRIKRTILIKDENELPQRPIDLIKICNTIESQSKVHTSFRKSLNAFEEWKSATDNQIKPLVEAKTKSNHNQPTTSSQKPEGTDQSTFKALGIMDNRLTRVEQAISTHNRSIDEILTKQGEFERSSVVQKILQNDTAKQGQEHSLAIDEVNQKLNQLSQRPDSLGHGHQTSGDRAHALSAGLEERISQHDKDLVKMKENWEDLLRRVPYLSEASKEVEKHVKSYDGLATSLRSLELRYNNIHTEALVQQMGHAISEMYPSTHQLTEEVKSLKKAVYDHNQDSAESKAYMHGFLKEISQLDIWLRELGQALNKMAAEQHNERSALHREFETSISNLEIQFRDLVLRGEDLKKAVDDLLKQHTSKETPPSASLETFTGPHANAIYDTVKGMLDEMAALLQNGKQDMVNLLAEANFLTSQPKALPATESDGGTQGPMQRLEPGSTSELGPRTTASDLAQQTSPNHFNADLSRSLKSTVQEGDNQSTSSAFKTGAPHNSPAVDNSLSESSSKPTVAPNNKRPRETLSDNDSISSAAAATTTSSHSPAPSSNSDVRLSKKAKKLKRQSNLGNGRV</sequence>
<dbReference type="Proteomes" id="UP001147733">
    <property type="component" value="Unassembled WGS sequence"/>
</dbReference>
<feature type="region of interest" description="Disordered" evidence="1">
    <location>
        <begin position="1"/>
        <end position="78"/>
    </location>
</feature>
<accession>A0A9W9P4U6</accession>
<reference evidence="2" key="2">
    <citation type="journal article" date="2023" name="IMA Fungus">
        <title>Comparative genomic study of the Penicillium genus elucidates a diverse pangenome and 15 lateral gene transfer events.</title>
        <authorList>
            <person name="Petersen C."/>
            <person name="Sorensen T."/>
            <person name="Nielsen M.R."/>
            <person name="Sondergaard T.E."/>
            <person name="Sorensen J.L."/>
            <person name="Fitzpatrick D.A."/>
            <person name="Frisvad J.C."/>
            <person name="Nielsen K.L."/>
        </authorList>
    </citation>
    <scope>NUCLEOTIDE SEQUENCE</scope>
    <source>
        <strain evidence="2">IBT 23319</strain>
    </source>
</reference>
<gene>
    <name evidence="2" type="ORF">N7469_004654</name>
</gene>
<evidence type="ECO:0000256" key="1">
    <source>
        <dbReference type="SAM" id="MobiDB-lite"/>
    </source>
</evidence>